<accession>A0A366LSZ4</accession>
<dbReference type="Gene3D" id="3.40.640.10">
    <property type="entry name" value="Type I PLP-dependent aspartate aminotransferase-like (Major domain)"/>
    <property type="match status" value="1"/>
</dbReference>
<reference evidence="3 4" key="1">
    <citation type="submission" date="2018-06" db="EMBL/GenBank/DDBJ databases">
        <title>Sphaerisporangium craniellae sp. nov., isolated from a marine sponge in the South China Sea.</title>
        <authorList>
            <person name="Li L."/>
        </authorList>
    </citation>
    <scope>NUCLEOTIDE SEQUENCE [LARGE SCALE GENOMIC DNA]</scope>
    <source>
        <strain evidence="3 4">LHW63015</strain>
    </source>
</reference>
<keyword evidence="4" id="KW-1185">Reference proteome</keyword>
<organism evidence="3 4">
    <name type="scientific">Spongiactinospora rosea</name>
    <dbReference type="NCBI Taxonomy" id="2248750"/>
    <lineage>
        <taxon>Bacteria</taxon>
        <taxon>Bacillati</taxon>
        <taxon>Actinomycetota</taxon>
        <taxon>Actinomycetes</taxon>
        <taxon>Streptosporangiales</taxon>
        <taxon>Streptosporangiaceae</taxon>
        <taxon>Spongiactinospora</taxon>
    </lineage>
</organism>
<name>A0A366LSZ4_9ACTN</name>
<comment type="similarity">
    <text evidence="2">Belongs to the DegT/DnrJ/EryC1 family.</text>
</comment>
<dbReference type="RefSeq" id="WP_113984135.1">
    <property type="nucleotide sequence ID" value="NZ_QMEY01000016.1"/>
</dbReference>
<dbReference type="PANTHER" id="PTHR30244">
    <property type="entry name" value="TRANSAMINASE"/>
    <property type="match status" value="1"/>
</dbReference>
<dbReference type="InterPro" id="IPR015421">
    <property type="entry name" value="PyrdxlP-dep_Trfase_major"/>
</dbReference>
<evidence type="ECO:0000256" key="1">
    <source>
        <dbReference type="ARBA" id="ARBA00001933"/>
    </source>
</evidence>
<evidence type="ECO:0000313" key="3">
    <source>
        <dbReference type="EMBL" id="RBQ16509.1"/>
    </source>
</evidence>
<keyword evidence="2" id="KW-0663">Pyridoxal phosphate</keyword>
<evidence type="ECO:0008006" key="5">
    <source>
        <dbReference type="Google" id="ProtNLM"/>
    </source>
</evidence>
<dbReference type="GO" id="GO:0000271">
    <property type="term" value="P:polysaccharide biosynthetic process"/>
    <property type="evidence" value="ECO:0007669"/>
    <property type="project" value="TreeGrafter"/>
</dbReference>
<dbReference type="Pfam" id="PF01041">
    <property type="entry name" value="DegT_DnrJ_EryC1"/>
    <property type="match status" value="1"/>
</dbReference>
<proteinExistence type="inferred from homology"/>
<dbReference type="PANTHER" id="PTHR30244:SF34">
    <property type="entry name" value="DTDP-4-AMINO-4,6-DIDEOXYGALACTOSE TRANSAMINASE"/>
    <property type="match status" value="1"/>
</dbReference>
<evidence type="ECO:0000313" key="4">
    <source>
        <dbReference type="Proteomes" id="UP000253303"/>
    </source>
</evidence>
<comment type="caution">
    <text evidence="3">The sequence shown here is derived from an EMBL/GenBank/DDBJ whole genome shotgun (WGS) entry which is preliminary data.</text>
</comment>
<evidence type="ECO:0000256" key="2">
    <source>
        <dbReference type="RuleBase" id="RU004508"/>
    </source>
</evidence>
<dbReference type="InterPro" id="IPR000653">
    <property type="entry name" value="DegT/StrS_aminotransferase"/>
</dbReference>
<sequence>MLYQYSLLTADTQTHLARQVITTGHLGLIGGVYVPRLETTVAARTGRAHAIATASATAAFDVILRGLGIGPGDEVVIPGLGWVSVGATVTATGASVRIAPTGTDLTPSLEDLSGLLTPATKAVVIAHLRGRLAGDVARIAAELHRRGIPLIEDCAQAWGVPRAGTYGAAAFFSTQAYKLIATGEGGLALCDDTELASRIRALAGDTRVRTSAPIWRGNVRIPEISAALALPQLDRLDELVERLRSLQRPAVELLRAVGMVLPSDIDAGNGAHVGVWLDTPAAAEVLAARLAHLRCWRPTPGDLHTCAAWPVATPSNGWDRYLDIQIPYTDRPEEFLVLLSGAIEAIRA</sequence>
<dbReference type="OrthoDB" id="9804264at2"/>
<dbReference type="GO" id="GO:0030170">
    <property type="term" value="F:pyridoxal phosphate binding"/>
    <property type="evidence" value="ECO:0007669"/>
    <property type="project" value="TreeGrafter"/>
</dbReference>
<dbReference type="EMBL" id="QMEY01000016">
    <property type="protein sequence ID" value="RBQ16509.1"/>
    <property type="molecule type" value="Genomic_DNA"/>
</dbReference>
<protein>
    <recommendedName>
        <fullName evidence="5">dTDP-4-amino-4,6-dideoxygalactose transaminase</fullName>
    </recommendedName>
</protein>
<dbReference type="AlphaFoldDB" id="A0A366LSZ4"/>
<dbReference type="InterPro" id="IPR015424">
    <property type="entry name" value="PyrdxlP-dep_Trfase"/>
</dbReference>
<gene>
    <name evidence="3" type="ORF">DP939_29760</name>
</gene>
<comment type="cofactor">
    <cofactor evidence="1">
        <name>pyridoxal 5'-phosphate</name>
        <dbReference type="ChEBI" id="CHEBI:597326"/>
    </cofactor>
</comment>
<dbReference type="Proteomes" id="UP000253303">
    <property type="component" value="Unassembled WGS sequence"/>
</dbReference>
<dbReference type="GO" id="GO:0008483">
    <property type="term" value="F:transaminase activity"/>
    <property type="evidence" value="ECO:0007669"/>
    <property type="project" value="TreeGrafter"/>
</dbReference>
<dbReference type="SUPFAM" id="SSF53383">
    <property type="entry name" value="PLP-dependent transferases"/>
    <property type="match status" value="1"/>
</dbReference>